<reference evidence="1" key="1">
    <citation type="submission" date="2020-11" db="EMBL/GenBank/DDBJ databases">
        <authorList>
            <consortium name="DOE Joint Genome Institute"/>
            <person name="Ahrendt S."/>
            <person name="Riley R."/>
            <person name="Andreopoulos W."/>
            <person name="Labutti K."/>
            <person name="Pangilinan J."/>
            <person name="Ruiz-Duenas F.J."/>
            <person name="Barrasa J.M."/>
            <person name="Sanchez-Garcia M."/>
            <person name="Camarero S."/>
            <person name="Miyauchi S."/>
            <person name="Serrano A."/>
            <person name="Linde D."/>
            <person name="Babiker R."/>
            <person name="Drula E."/>
            <person name="Ayuso-Fernandez I."/>
            <person name="Pacheco R."/>
            <person name="Padilla G."/>
            <person name="Ferreira P."/>
            <person name="Barriuso J."/>
            <person name="Kellner H."/>
            <person name="Castanera R."/>
            <person name="Alfaro M."/>
            <person name="Ramirez L."/>
            <person name="Pisabarro A.G."/>
            <person name="Kuo A."/>
            <person name="Tritt A."/>
            <person name="Lipzen A."/>
            <person name="He G."/>
            <person name="Yan M."/>
            <person name="Ng V."/>
            <person name="Cullen D."/>
            <person name="Martin F."/>
            <person name="Rosso M.-N."/>
            <person name="Henrissat B."/>
            <person name="Hibbett D."/>
            <person name="Martinez A.T."/>
            <person name="Grigoriev I.V."/>
        </authorList>
    </citation>
    <scope>NUCLEOTIDE SEQUENCE</scope>
    <source>
        <strain evidence="1">CIRM-BRFM 674</strain>
    </source>
</reference>
<comment type="caution">
    <text evidence="1">The sequence shown here is derived from an EMBL/GenBank/DDBJ whole genome shotgun (WGS) entry which is preliminary data.</text>
</comment>
<organism evidence="1 2">
    <name type="scientific">Pholiota conissans</name>
    <dbReference type="NCBI Taxonomy" id="109636"/>
    <lineage>
        <taxon>Eukaryota</taxon>
        <taxon>Fungi</taxon>
        <taxon>Dikarya</taxon>
        <taxon>Basidiomycota</taxon>
        <taxon>Agaricomycotina</taxon>
        <taxon>Agaricomycetes</taxon>
        <taxon>Agaricomycetidae</taxon>
        <taxon>Agaricales</taxon>
        <taxon>Agaricineae</taxon>
        <taxon>Strophariaceae</taxon>
        <taxon>Pholiota</taxon>
    </lineage>
</organism>
<accession>A0A9P6CNG8</accession>
<evidence type="ECO:0000313" key="1">
    <source>
        <dbReference type="EMBL" id="KAF9472837.1"/>
    </source>
</evidence>
<evidence type="ECO:0008006" key="3">
    <source>
        <dbReference type="Google" id="ProtNLM"/>
    </source>
</evidence>
<dbReference type="Proteomes" id="UP000807469">
    <property type="component" value="Unassembled WGS sequence"/>
</dbReference>
<sequence length="262" mass="28401">MSPATVARVLGHAFHFAPNDTGRAKLTEEIIECKLDPDDVHCSPELLAGLAHLYVYGMMRVFYNPKGPTPLVSPAQNARSSFGDAVRTPSHLLTPTLVTTQTLRQRTLLRDENRCVFTGCLDAHIYQSLPRGEQLAALTTSEGPAVPIALLTQVAHVISQSLPSNIGGMTQAAREKFVWASTAAAVLERFGGFSAYTILGEDNLNSAANAFTASSTPHDMFDCLDLWLLPAQVWYTLAGNIHLCCAFPISITGPRNKRSSHI</sequence>
<keyword evidence="2" id="KW-1185">Reference proteome</keyword>
<protein>
    <recommendedName>
        <fullName evidence="3">HNH nuclease domain-containing protein</fullName>
    </recommendedName>
</protein>
<gene>
    <name evidence="1" type="ORF">BDN70DRAFT_886513</name>
</gene>
<name>A0A9P6CNG8_9AGAR</name>
<evidence type="ECO:0000313" key="2">
    <source>
        <dbReference type="Proteomes" id="UP000807469"/>
    </source>
</evidence>
<dbReference type="EMBL" id="MU155492">
    <property type="protein sequence ID" value="KAF9472837.1"/>
    <property type="molecule type" value="Genomic_DNA"/>
</dbReference>
<dbReference type="AlphaFoldDB" id="A0A9P6CNG8"/>
<dbReference type="OrthoDB" id="2104739at2759"/>
<proteinExistence type="predicted"/>